<dbReference type="SMART" id="SM00448">
    <property type="entry name" value="REC"/>
    <property type="match status" value="1"/>
</dbReference>
<dbReference type="PANTHER" id="PTHR44591">
    <property type="entry name" value="STRESS RESPONSE REGULATOR PROTEIN 1"/>
    <property type="match status" value="1"/>
</dbReference>
<dbReference type="Pfam" id="PF06745">
    <property type="entry name" value="ATPase"/>
    <property type="match status" value="1"/>
</dbReference>
<sequence>MSDAMQIPLLERALGGLMPGHAYLFHGGGGVGKTVLALQVARAWTGGGRRVLFLTADLPESLLDQSSLLGLSLQPAWERGDLVLCAYAHGAAADVRAHGMRAFLERLRAAGGEQASALILDPITPLFEAFGGAAAIERDVRLLCDTLRDWRWSVAFLADTNELRQRSGLREALAARCAGVLELSPARGRPNPAESPFILKVERARQVTPAGGLVPYAIVLEAGLIPVSTPSEEESFADARADRPARVLLGVGEESEEIPALARLLRRTMEVEVVADGATALARAATWNPDVLLLQADLKPLSGYAVCRALRQGRYTVPVILMTGKGRRRSDRVRALLNGATDLVQTPFDLREVAGRIRMASRMRVASLETGVELHLLEVLSARARDNLLELPEFLEGVGVALRAAGRFSSPVSLVTFRFHADPAAPAGAEPWSRFLRALQRGIRSGDMLCHPDPWSAAALLCHEGRGGALAFGDRVRGLAEEALGREASPESPWRIDVAGVTIEADVGSEVGARDLLAQAFANARPFLGAGAEIEALPLTGTDGE</sequence>
<dbReference type="Pfam" id="PF00072">
    <property type="entry name" value="Response_reg"/>
    <property type="match status" value="1"/>
</dbReference>
<protein>
    <submittedName>
        <fullName evidence="4">Response regulator</fullName>
    </submittedName>
</protein>
<dbReference type="PROSITE" id="PS50110">
    <property type="entry name" value="RESPONSE_REGULATORY"/>
    <property type="match status" value="1"/>
</dbReference>
<dbReference type="GO" id="GO:0000160">
    <property type="term" value="P:phosphorelay signal transduction system"/>
    <property type="evidence" value="ECO:0007669"/>
    <property type="project" value="InterPro"/>
</dbReference>
<dbReference type="AlphaFoldDB" id="A0A937X970"/>
<gene>
    <name evidence="4" type="ORF">FJY75_10260</name>
</gene>
<name>A0A937X970_UNCEI</name>
<dbReference type="EMBL" id="VGIY01000293">
    <property type="protein sequence ID" value="MBM3318218.1"/>
    <property type="molecule type" value="Genomic_DNA"/>
</dbReference>
<dbReference type="SUPFAM" id="SSF52540">
    <property type="entry name" value="P-loop containing nucleoside triphosphate hydrolases"/>
    <property type="match status" value="1"/>
</dbReference>
<dbReference type="Gene3D" id="3.40.50.300">
    <property type="entry name" value="P-loop containing nucleotide triphosphate hydrolases"/>
    <property type="match status" value="1"/>
</dbReference>
<reference evidence="4" key="1">
    <citation type="submission" date="2019-03" db="EMBL/GenBank/DDBJ databases">
        <title>Lake Tanganyika Metagenome-Assembled Genomes (MAGs).</title>
        <authorList>
            <person name="Tran P."/>
        </authorList>
    </citation>
    <scope>NUCLEOTIDE SEQUENCE</scope>
    <source>
        <strain evidence="4">M_DeepCast_400m_m2_100</strain>
    </source>
</reference>
<proteinExistence type="predicted"/>
<accession>A0A937X970</accession>
<dbReference type="Gene3D" id="3.40.50.2300">
    <property type="match status" value="1"/>
</dbReference>
<dbReference type="Proteomes" id="UP000748308">
    <property type="component" value="Unassembled WGS sequence"/>
</dbReference>
<evidence type="ECO:0000259" key="3">
    <source>
        <dbReference type="PROSITE" id="PS50110"/>
    </source>
</evidence>
<keyword evidence="1" id="KW-0597">Phosphoprotein</keyword>
<dbReference type="InterPro" id="IPR027417">
    <property type="entry name" value="P-loop_NTPase"/>
</dbReference>
<organism evidence="4 5">
    <name type="scientific">Eiseniibacteriota bacterium</name>
    <dbReference type="NCBI Taxonomy" id="2212470"/>
    <lineage>
        <taxon>Bacteria</taxon>
        <taxon>Candidatus Eiseniibacteriota</taxon>
    </lineage>
</organism>
<dbReference type="InterPro" id="IPR014774">
    <property type="entry name" value="KaiC-like_dom"/>
</dbReference>
<feature type="domain" description="Response regulatory" evidence="3">
    <location>
        <begin position="247"/>
        <end position="361"/>
    </location>
</feature>
<comment type="caution">
    <text evidence="4">The sequence shown here is derived from an EMBL/GenBank/DDBJ whole genome shotgun (WGS) entry which is preliminary data.</text>
</comment>
<evidence type="ECO:0000313" key="4">
    <source>
        <dbReference type="EMBL" id="MBM3318218.1"/>
    </source>
</evidence>
<dbReference type="InterPro" id="IPR011006">
    <property type="entry name" value="CheY-like_superfamily"/>
</dbReference>
<evidence type="ECO:0000256" key="2">
    <source>
        <dbReference type="PROSITE-ProRule" id="PRU00169"/>
    </source>
</evidence>
<dbReference type="InterPro" id="IPR003593">
    <property type="entry name" value="AAA+_ATPase"/>
</dbReference>
<evidence type="ECO:0000313" key="5">
    <source>
        <dbReference type="Proteomes" id="UP000748308"/>
    </source>
</evidence>
<evidence type="ECO:0000256" key="1">
    <source>
        <dbReference type="ARBA" id="ARBA00022553"/>
    </source>
</evidence>
<comment type="caution">
    <text evidence="2">Lacks conserved residue(s) required for the propagation of feature annotation.</text>
</comment>
<dbReference type="SMART" id="SM00382">
    <property type="entry name" value="AAA"/>
    <property type="match status" value="1"/>
</dbReference>
<dbReference type="SUPFAM" id="SSF52172">
    <property type="entry name" value="CheY-like"/>
    <property type="match status" value="1"/>
</dbReference>
<dbReference type="InterPro" id="IPR050595">
    <property type="entry name" value="Bact_response_regulator"/>
</dbReference>
<dbReference type="InterPro" id="IPR001789">
    <property type="entry name" value="Sig_transdc_resp-reg_receiver"/>
</dbReference>
<dbReference type="PANTHER" id="PTHR44591:SF3">
    <property type="entry name" value="RESPONSE REGULATORY DOMAIN-CONTAINING PROTEIN"/>
    <property type="match status" value="1"/>
</dbReference>